<evidence type="ECO:0000313" key="3">
    <source>
        <dbReference type="Proteomes" id="UP000584642"/>
    </source>
</evidence>
<accession>A0ABX2TCF4</accession>
<evidence type="ECO:0000256" key="1">
    <source>
        <dbReference type="SAM" id="MobiDB-lite"/>
    </source>
</evidence>
<organism evidence="2 3">
    <name type="scientific">Azospirillum oleiclasticum</name>
    <dbReference type="NCBI Taxonomy" id="2735135"/>
    <lineage>
        <taxon>Bacteria</taxon>
        <taxon>Pseudomonadati</taxon>
        <taxon>Pseudomonadota</taxon>
        <taxon>Alphaproteobacteria</taxon>
        <taxon>Rhodospirillales</taxon>
        <taxon>Azospirillaceae</taxon>
        <taxon>Azospirillum</taxon>
    </lineage>
</organism>
<feature type="region of interest" description="Disordered" evidence="1">
    <location>
        <begin position="203"/>
        <end position="224"/>
    </location>
</feature>
<dbReference type="InterPro" id="IPR019089">
    <property type="entry name" value="Cas_GSU0054"/>
</dbReference>
<name>A0ABX2TCF4_9PROT</name>
<comment type="caution">
    <text evidence="2">The sequence shown here is derived from an EMBL/GenBank/DDBJ whole genome shotgun (WGS) entry which is preliminary data.</text>
</comment>
<evidence type="ECO:0000313" key="2">
    <source>
        <dbReference type="EMBL" id="NYZ20704.1"/>
    </source>
</evidence>
<reference evidence="2 3" key="1">
    <citation type="submission" date="2020-05" db="EMBL/GenBank/DDBJ databases">
        <title>Azospirillum oleiclasticum sp. nov, a nitrogen-fixing and heavy crude oil-emulsifying bacterium isolated from the crude oil of Yumen Oilfield.</title>
        <authorList>
            <person name="Wu D."/>
            <person name="Cai M."/>
            <person name="Zhang X."/>
        </authorList>
    </citation>
    <scope>NUCLEOTIDE SEQUENCE [LARGE SCALE GENOMIC DNA]</scope>
    <source>
        <strain evidence="2 3">ROY-1-1-2</strain>
    </source>
</reference>
<sequence>MLAIAVEYLTGRAVATRRADRQTAEWPPHPGRLFAALVATLHEADLTEEERGAARAALAWLEALPPPAVAASDADHRTVATVWVPTNDREMPAKAPRKGDGPELLGLLPDRRLRAARAFPSVNPRERTVVFQWPDAPADAAGRHAPAIDRLAREVTCLGHSSSLVRAALCPSPPPPTLVPAEAGDVRLRVPRRGRLAELEGSFARGQRPSPGGTATYAAPRTDRGPAITPGDWIAFERVAGPVIPLRAAEGVAAAVRAALIKRAADPVPASLCGHEADNTPTRGPRIAILPLPHVGHTHATRELLGFALLLPPDLPTADRIALYRALETVDGDGVVDEFHRLALGPPGRWTIARRPDPALKTLRRDRWEGPARRWASVTPVLLDRVPKPQPGRDLAAVVAASCRFAGLPEPVAVERVSDPPVPAVPRAGAFLLDKRPERPVRVCTHLVLEFADKVAGPVLIGAGRHRGLGLFAPLPEASL</sequence>
<dbReference type="Proteomes" id="UP000584642">
    <property type="component" value="Unassembled WGS sequence"/>
</dbReference>
<dbReference type="RefSeq" id="WP_180282463.1">
    <property type="nucleotide sequence ID" value="NZ_JABFDB010000008.1"/>
</dbReference>
<keyword evidence="3" id="KW-1185">Reference proteome</keyword>
<proteinExistence type="predicted"/>
<dbReference type="NCBIfam" id="TIGR02165">
    <property type="entry name" value="cas5_6_GSU0054"/>
    <property type="match status" value="1"/>
</dbReference>
<gene>
    <name evidence="2" type="primary">cas5u6u</name>
    <name evidence="2" type="ORF">HND93_13370</name>
</gene>
<dbReference type="EMBL" id="JABFDB010000008">
    <property type="protein sequence ID" value="NYZ20704.1"/>
    <property type="molecule type" value="Genomic_DNA"/>
</dbReference>
<dbReference type="Pfam" id="PF09609">
    <property type="entry name" value="Cas_GSU0054"/>
    <property type="match status" value="1"/>
</dbReference>
<protein>
    <submittedName>
        <fullName evidence="2">Type I-U CRISPR-associated protein Cas5/Cas6</fullName>
    </submittedName>
</protein>